<keyword evidence="7 9" id="KW-1133">Transmembrane helix</keyword>
<comment type="subcellular location">
    <subcellularLocation>
        <location evidence="1">Cell membrane</location>
        <topology evidence="1">Multi-pass membrane protein</topology>
    </subcellularLocation>
</comment>
<evidence type="ECO:0000256" key="2">
    <source>
        <dbReference type="ARBA" id="ARBA00022448"/>
    </source>
</evidence>
<sequence length="260" mass="27961">MSIFSSLLVLLISFVAGADGVLDEFQFHQPLVACTLIGLVTGKLIPCVIIGGFLQLITLGWANLGAAISPDIALASVSAAIIYCKLRTVTTYRGLTIALAILISIVGSPLTKIIRTQAVGIMHRMEIAAQRGDLVKINRLHCFVMVLQDLRVLIPALILLILPSRFLMDGARLLPEWLLLGFSVGAGLVVAVSFAVILNMIAAPELWPFFTIGFVLAAIPQLTLLALSLLGLGLVLIFLYLQNGSKTKRYGKSLDDVIDK</sequence>
<dbReference type="PANTHER" id="PTHR32502:SF25">
    <property type="entry name" value="PHOSPHOTRANSFERASE SYSTEM, MANNOSE-SPECIFIC EIIC"/>
    <property type="match status" value="1"/>
</dbReference>
<keyword evidence="5" id="KW-0598">Phosphotransferase system</keyword>
<dbReference type="InterPro" id="IPR004700">
    <property type="entry name" value="PTS_IIC_man"/>
</dbReference>
<feature type="transmembrane region" description="Helical" evidence="9">
    <location>
        <begin position="140"/>
        <end position="162"/>
    </location>
</feature>
<evidence type="ECO:0000256" key="5">
    <source>
        <dbReference type="ARBA" id="ARBA00022683"/>
    </source>
</evidence>
<evidence type="ECO:0000256" key="4">
    <source>
        <dbReference type="ARBA" id="ARBA00022597"/>
    </source>
</evidence>
<gene>
    <name evidence="10" type="ORF">FC60_GL000694</name>
</gene>
<evidence type="ECO:0000256" key="6">
    <source>
        <dbReference type="ARBA" id="ARBA00022692"/>
    </source>
</evidence>
<dbReference type="Pfam" id="PF03609">
    <property type="entry name" value="EII-Sor"/>
    <property type="match status" value="1"/>
</dbReference>
<dbReference type="InterPro" id="IPR050303">
    <property type="entry name" value="GatZ_KbaZ_carbometab"/>
</dbReference>
<organism evidence="10 11">
    <name type="scientific">Limosilactobacillus gastricus DSM 16045</name>
    <dbReference type="NCBI Taxonomy" id="1423749"/>
    <lineage>
        <taxon>Bacteria</taxon>
        <taxon>Bacillati</taxon>
        <taxon>Bacillota</taxon>
        <taxon>Bacilli</taxon>
        <taxon>Lactobacillales</taxon>
        <taxon>Lactobacillaceae</taxon>
        <taxon>Limosilactobacillus</taxon>
    </lineage>
</organism>
<evidence type="ECO:0000256" key="3">
    <source>
        <dbReference type="ARBA" id="ARBA00022475"/>
    </source>
</evidence>
<dbReference type="GO" id="GO:0009401">
    <property type="term" value="P:phosphoenolpyruvate-dependent sugar phosphotransferase system"/>
    <property type="evidence" value="ECO:0007669"/>
    <property type="project" value="UniProtKB-KW"/>
</dbReference>
<evidence type="ECO:0000313" key="10">
    <source>
        <dbReference type="EMBL" id="KRM01337.1"/>
    </source>
</evidence>
<evidence type="ECO:0000313" key="11">
    <source>
        <dbReference type="Proteomes" id="UP000051739"/>
    </source>
</evidence>
<keyword evidence="11" id="KW-1185">Reference proteome</keyword>
<evidence type="ECO:0000256" key="9">
    <source>
        <dbReference type="SAM" id="Phobius"/>
    </source>
</evidence>
<evidence type="ECO:0000256" key="8">
    <source>
        <dbReference type="ARBA" id="ARBA00023136"/>
    </source>
</evidence>
<protein>
    <submittedName>
        <fullName evidence="10">PTS system mannose-specific IIC component</fullName>
    </submittedName>
</protein>
<dbReference type="PROSITE" id="PS51106">
    <property type="entry name" value="PTS_EIIC_TYPE_4"/>
    <property type="match status" value="1"/>
</dbReference>
<keyword evidence="2" id="KW-0813">Transport</keyword>
<feature type="transmembrane region" description="Helical" evidence="9">
    <location>
        <begin position="214"/>
        <end position="241"/>
    </location>
</feature>
<comment type="caution">
    <text evidence="10">The sequence shown here is derived from an EMBL/GenBank/DDBJ whole genome shotgun (WGS) entry which is preliminary data.</text>
</comment>
<keyword evidence="6 9" id="KW-0812">Transmembrane</keyword>
<feature type="transmembrane region" description="Helical" evidence="9">
    <location>
        <begin position="61"/>
        <end position="83"/>
    </location>
</feature>
<dbReference type="RefSeq" id="WP_056937717.1">
    <property type="nucleotide sequence ID" value="NZ_AZFN01000019.1"/>
</dbReference>
<reference evidence="10 11" key="1">
    <citation type="journal article" date="2015" name="Genome Announc.">
        <title>Expanding the biotechnology potential of lactobacilli through comparative genomics of 213 strains and associated genera.</title>
        <authorList>
            <person name="Sun Z."/>
            <person name="Harris H.M."/>
            <person name="McCann A."/>
            <person name="Guo C."/>
            <person name="Argimon S."/>
            <person name="Zhang W."/>
            <person name="Yang X."/>
            <person name="Jeffery I.B."/>
            <person name="Cooney J.C."/>
            <person name="Kagawa T.F."/>
            <person name="Liu W."/>
            <person name="Song Y."/>
            <person name="Salvetti E."/>
            <person name="Wrobel A."/>
            <person name="Rasinkangas P."/>
            <person name="Parkhill J."/>
            <person name="Rea M.C."/>
            <person name="O'Sullivan O."/>
            <person name="Ritari J."/>
            <person name="Douillard F.P."/>
            <person name="Paul Ross R."/>
            <person name="Yang R."/>
            <person name="Briner A.E."/>
            <person name="Felis G.E."/>
            <person name="de Vos W.M."/>
            <person name="Barrangou R."/>
            <person name="Klaenhammer T.R."/>
            <person name="Caufield P.W."/>
            <person name="Cui Y."/>
            <person name="Zhang H."/>
            <person name="O'Toole P.W."/>
        </authorList>
    </citation>
    <scope>NUCLEOTIDE SEQUENCE [LARGE SCALE GENOMIC DNA]</scope>
    <source>
        <strain evidence="10 11">DSM 16045</strain>
    </source>
</reference>
<dbReference type="PATRIC" id="fig|1423749.3.peg.700"/>
<evidence type="ECO:0000256" key="1">
    <source>
        <dbReference type="ARBA" id="ARBA00004651"/>
    </source>
</evidence>
<dbReference type="GO" id="GO:0005886">
    <property type="term" value="C:plasma membrane"/>
    <property type="evidence" value="ECO:0007669"/>
    <property type="project" value="UniProtKB-SubCell"/>
</dbReference>
<dbReference type="EMBL" id="AZFN01000019">
    <property type="protein sequence ID" value="KRM01337.1"/>
    <property type="molecule type" value="Genomic_DNA"/>
</dbReference>
<feature type="transmembrane region" description="Helical" evidence="9">
    <location>
        <begin position="95"/>
        <end position="114"/>
    </location>
</feature>
<keyword evidence="3" id="KW-1003">Cell membrane</keyword>
<feature type="transmembrane region" description="Helical" evidence="9">
    <location>
        <begin position="30"/>
        <end position="54"/>
    </location>
</feature>
<accession>A0A0R1VDI7</accession>
<feature type="transmembrane region" description="Helical" evidence="9">
    <location>
        <begin position="177"/>
        <end position="202"/>
    </location>
</feature>
<dbReference type="Proteomes" id="UP000051739">
    <property type="component" value="Unassembled WGS sequence"/>
</dbReference>
<proteinExistence type="predicted"/>
<dbReference type="PANTHER" id="PTHR32502">
    <property type="entry name" value="N-ACETYLGALACTOSAMINE PERMEASE II COMPONENT-RELATED"/>
    <property type="match status" value="1"/>
</dbReference>
<dbReference type="AlphaFoldDB" id="A0A0R1VDI7"/>
<keyword evidence="8 9" id="KW-0472">Membrane</keyword>
<name>A0A0R1VDI7_9LACO</name>
<evidence type="ECO:0000256" key="7">
    <source>
        <dbReference type="ARBA" id="ARBA00022989"/>
    </source>
</evidence>
<keyword evidence="4" id="KW-0762">Sugar transport</keyword>